<dbReference type="RefSeq" id="WP_268185425.1">
    <property type="nucleotide sequence ID" value="NZ_CP113361.1"/>
</dbReference>
<evidence type="ECO:0000313" key="8">
    <source>
        <dbReference type="Proteomes" id="UP001163096"/>
    </source>
</evidence>
<name>A0A9X9T7M3_METOG</name>
<dbReference type="Proteomes" id="UP001163096">
    <property type="component" value="Chromosome"/>
</dbReference>
<feature type="transmembrane region" description="Helical" evidence="6">
    <location>
        <begin position="192"/>
        <end position="215"/>
    </location>
</feature>
<dbReference type="AlphaFoldDB" id="A0A9X9T7M3"/>
<dbReference type="GO" id="GO:0016020">
    <property type="term" value="C:membrane"/>
    <property type="evidence" value="ECO:0007669"/>
    <property type="project" value="UniProtKB-SubCell"/>
</dbReference>
<feature type="transmembrane region" description="Helical" evidence="6">
    <location>
        <begin position="222"/>
        <end position="251"/>
    </location>
</feature>
<feature type="transmembrane region" description="Helical" evidence="6">
    <location>
        <begin position="33"/>
        <end position="51"/>
    </location>
</feature>
<evidence type="ECO:0000256" key="3">
    <source>
        <dbReference type="ARBA" id="ARBA00022692"/>
    </source>
</evidence>
<keyword evidence="4 6" id="KW-1133">Transmembrane helix</keyword>
<evidence type="ECO:0000256" key="5">
    <source>
        <dbReference type="ARBA" id="ARBA00023136"/>
    </source>
</evidence>
<sequence length="344" mass="37652">MNFEKKRRDWFVVGISVILILLITVMFRALLNPLIISGALATVLIPFHNSIKKHLPPAFSSFLITTGVVIFIVVMLMVSLSAVFANGEYIQEVVNSIFALLSIDGGVLGLDVNPVVFDLQSIINGIITAVQGSIGEILGATAYYSIIFMILFLFLYLFILYGERMFHEIWSLVPTESKPKISILNALISDSLYSLIIVHVGIALIVFFAALPFFMILGYGHVLFWSVICGIFALIPVFGPVVIIAFLAVYALSLGDYFGLALILVIGWPLLCAIPDWYLRPVLMGKRSKLNAVLIFIALFGGIAVMGVMGFLYGPLALAILTGVYRICVEEFGGKSSILQDTSP</sequence>
<dbReference type="PANTHER" id="PTHR21716">
    <property type="entry name" value="TRANSMEMBRANE PROTEIN"/>
    <property type="match status" value="1"/>
</dbReference>
<comment type="subcellular location">
    <subcellularLocation>
        <location evidence="1">Membrane</location>
        <topology evidence="1">Multi-pass membrane protein</topology>
    </subcellularLocation>
</comment>
<feature type="transmembrane region" description="Helical" evidence="6">
    <location>
        <begin position="290"/>
        <end position="313"/>
    </location>
</feature>
<proteinExistence type="inferred from homology"/>
<dbReference type="Pfam" id="PF01594">
    <property type="entry name" value="AI-2E_transport"/>
    <property type="match status" value="1"/>
</dbReference>
<keyword evidence="3 6" id="KW-0812">Transmembrane</keyword>
<dbReference type="InterPro" id="IPR002549">
    <property type="entry name" value="AI-2E-like"/>
</dbReference>
<accession>A0A9X9T7M3</accession>
<dbReference type="GeneID" id="76834909"/>
<evidence type="ECO:0000256" key="2">
    <source>
        <dbReference type="ARBA" id="ARBA00009773"/>
    </source>
</evidence>
<protein>
    <submittedName>
        <fullName evidence="7">AI-2E family transporter</fullName>
    </submittedName>
</protein>
<evidence type="ECO:0000313" key="7">
    <source>
        <dbReference type="EMBL" id="WAI00252.1"/>
    </source>
</evidence>
<evidence type="ECO:0000256" key="4">
    <source>
        <dbReference type="ARBA" id="ARBA00022989"/>
    </source>
</evidence>
<feature type="transmembrane region" description="Helical" evidence="6">
    <location>
        <begin position="257"/>
        <end position="278"/>
    </location>
</feature>
<feature type="transmembrane region" description="Helical" evidence="6">
    <location>
        <begin position="137"/>
        <end position="161"/>
    </location>
</feature>
<dbReference type="PANTHER" id="PTHR21716:SF4">
    <property type="entry name" value="TRANSMEMBRANE PROTEIN 245"/>
    <property type="match status" value="1"/>
</dbReference>
<dbReference type="EMBL" id="CP113361">
    <property type="protein sequence ID" value="WAI00252.1"/>
    <property type="molecule type" value="Genomic_DNA"/>
</dbReference>
<keyword evidence="8" id="KW-1185">Reference proteome</keyword>
<dbReference type="KEGG" id="mou:OU421_07365"/>
<evidence type="ECO:0000256" key="6">
    <source>
        <dbReference type="SAM" id="Phobius"/>
    </source>
</evidence>
<comment type="similarity">
    <text evidence="2">Belongs to the autoinducer-2 exporter (AI-2E) (TC 2.A.86) family.</text>
</comment>
<gene>
    <name evidence="7" type="ORF">OU421_07365</name>
</gene>
<keyword evidence="5 6" id="KW-0472">Membrane</keyword>
<reference evidence="7" key="1">
    <citation type="submission" date="2022-11" db="EMBL/GenBank/DDBJ databases">
        <title>Complete genome sequence of Methanogenium organophilum DSM 3596.</title>
        <authorList>
            <person name="Chen S.-C."/>
            <person name="Lai S.-J."/>
            <person name="You Y.-T."/>
        </authorList>
    </citation>
    <scope>NUCLEOTIDE SEQUENCE</scope>
    <source>
        <strain evidence="7">DSM 3596</strain>
    </source>
</reference>
<organism evidence="7 8">
    <name type="scientific">Methanogenium organophilum</name>
    <dbReference type="NCBI Taxonomy" id="2199"/>
    <lineage>
        <taxon>Archaea</taxon>
        <taxon>Methanobacteriati</taxon>
        <taxon>Methanobacteriota</taxon>
        <taxon>Stenosarchaea group</taxon>
        <taxon>Methanomicrobia</taxon>
        <taxon>Methanomicrobiales</taxon>
        <taxon>Methanomicrobiaceae</taxon>
        <taxon>Methanogenium</taxon>
    </lineage>
</organism>
<evidence type="ECO:0000256" key="1">
    <source>
        <dbReference type="ARBA" id="ARBA00004141"/>
    </source>
</evidence>
<feature type="transmembrane region" description="Helical" evidence="6">
    <location>
        <begin position="63"/>
        <end position="85"/>
    </location>
</feature>